<comment type="caution">
    <text evidence="9">The sequence shown here is derived from an EMBL/GenBank/DDBJ whole genome shotgun (WGS) entry which is preliminary data.</text>
</comment>
<evidence type="ECO:0000313" key="10">
    <source>
        <dbReference type="Proteomes" id="UP001596109"/>
    </source>
</evidence>
<sequence length="334" mass="37385">MSKVLLNIEDLKVHFTSYEGTAKIINGVNISLNEGEVISIVGESGCGKSVTVRSILGLVPTPPAKYVGGKILFTDRDILKFSKDEMQKLRGQDISMIFQDPMTALNPVFTIGEQLMDVYIWKGKNRNIFSRVNKKLKQEAYDRAIEVLQKMRIPDPIAIMKRYPVELSGGMRQRIVIAMALMHTPKLLIADEPGTALDVSVQDQILVELKRLVKEEGISMIFITHNLGVARIISDRVYVMYAGEVVEEGDSETIFEESFHPYTNGLLASIPKLDGSMGDGIDGRIPNFFNPPVGCRFYDRCSERKSICKDIRPSLIDLLQNRKVACHLYSKGGE</sequence>
<proteinExistence type="inferred from homology"/>
<keyword evidence="6 9" id="KW-0067">ATP-binding</keyword>
<dbReference type="InterPro" id="IPR017871">
    <property type="entry name" value="ABC_transporter-like_CS"/>
</dbReference>
<evidence type="ECO:0000256" key="3">
    <source>
        <dbReference type="ARBA" id="ARBA00022448"/>
    </source>
</evidence>
<evidence type="ECO:0000256" key="5">
    <source>
        <dbReference type="ARBA" id="ARBA00022741"/>
    </source>
</evidence>
<reference evidence="10" key="1">
    <citation type="journal article" date="2019" name="Int. J. Syst. Evol. Microbiol.">
        <title>The Global Catalogue of Microorganisms (GCM) 10K type strain sequencing project: providing services to taxonomists for standard genome sequencing and annotation.</title>
        <authorList>
            <consortium name="The Broad Institute Genomics Platform"/>
            <consortium name="The Broad Institute Genome Sequencing Center for Infectious Disease"/>
            <person name="Wu L."/>
            <person name="Ma J."/>
        </authorList>
    </citation>
    <scope>NUCLEOTIDE SEQUENCE [LARGE SCALE GENOMIC DNA]</scope>
    <source>
        <strain evidence="10">CGMCC 4.1434</strain>
    </source>
</reference>
<name>A0ABW0TPU9_9BACL</name>
<comment type="similarity">
    <text evidence="2">Belongs to the ABC transporter superfamily.</text>
</comment>
<dbReference type="Proteomes" id="UP001596109">
    <property type="component" value="Unassembled WGS sequence"/>
</dbReference>
<keyword evidence="3" id="KW-0813">Transport</keyword>
<dbReference type="NCBIfam" id="TIGR01727">
    <property type="entry name" value="oligo_HPY"/>
    <property type="match status" value="1"/>
</dbReference>
<accession>A0ABW0TPU9</accession>
<dbReference type="InterPro" id="IPR050388">
    <property type="entry name" value="ABC_Ni/Peptide_Import"/>
</dbReference>
<feature type="domain" description="ABC transporter" evidence="8">
    <location>
        <begin position="6"/>
        <end position="267"/>
    </location>
</feature>
<protein>
    <submittedName>
        <fullName evidence="9">ABC transporter ATP-binding protein</fullName>
    </submittedName>
</protein>
<comment type="subcellular location">
    <subcellularLocation>
        <location evidence="1">Cell membrane</location>
        <topology evidence="1">Peripheral membrane protein</topology>
    </subcellularLocation>
</comment>
<keyword evidence="10" id="KW-1185">Reference proteome</keyword>
<dbReference type="PANTHER" id="PTHR43297">
    <property type="entry name" value="OLIGOPEPTIDE TRANSPORT ATP-BINDING PROTEIN APPD"/>
    <property type="match status" value="1"/>
</dbReference>
<gene>
    <name evidence="9" type="ORF">ACFPRA_21820</name>
</gene>
<keyword evidence="4" id="KW-1003">Cell membrane</keyword>
<dbReference type="InterPro" id="IPR027417">
    <property type="entry name" value="P-loop_NTPase"/>
</dbReference>
<dbReference type="EMBL" id="JBHSNO010000016">
    <property type="protein sequence ID" value="MFC5591529.1"/>
    <property type="molecule type" value="Genomic_DNA"/>
</dbReference>
<dbReference type="Gene3D" id="3.40.50.300">
    <property type="entry name" value="P-loop containing nucleotide triphosphate hydrolases"/>
    <property type="match status" value="1"/>
</dbReference>
<dbReference type="Pfam" id="PF08352">
    <property type="entry name" value="oligo_HPY"/>
    <property type="match status" value="1"/>
</dbReference>
<dbReference type="CDD" id="cd03257">
    <property type="entry name" value="ABC_NikE_OppD_transporters"/>
    <property type="match status" value="1"/>
</dbReference>
<dbReference type="PROSITE" id="PS50893">
    <property type="entry name" value="ABC_TRANSPORTER_2"/>
    <property type="match status" value="1"/>
</dbReference>
<evidence type="ECO:0000256" key="7">
    <source>
        <dbReference type="ARBA" id="ARBA00023136"/>
    </source>
</evidence>
<dbReference type="RefSeq" id="WP_381439428.1">
    <property type="nucleotide sequence ID" value="NZ_JBHSNO010000016.1"/>
</dbReference>
<dbReference type="PANTHER" id="PTHR43297:SF2">
    <property type="entry name" value="DIPEPTIDE TRANSPORT ATP-BINDING PROTEIN DPPD"/>
    <property type="match status" value="1"/>
</dbReference>
<evidence type="ECO:0000313" key="9">
    <source>
        <dbReference type="EMBL" id="MFC5591529.1"/>
    </source>
</evidence>
<evidence type="ECO:0000256" key="2">
    <source>
        <dbReference type="ARBA" id="ARBA00005417"/>
    </source>
</evidence>
<dbReference type="SUPFAM" id="SSF52540">
    <property type="entry name" value="P-loop containing nucleoside triphosphate hydrolases"/>
    <property type="match status" value="1"/>
</dbReference>
<keyword evidence="5" id="KW-0547">Nucleotide-binding</keyword>
<dbReference type="PROSITE" id="PS00211">
    <property type="entry name" value="ABC_TRANSPORTER_1"/>
    <property type="match status" value="1"/>
</dbReference>
<dbReference type="Pfam" id="PF00005">
    <property type="entry name" value="ABC_tran"/>
    <property type="match status" value="1"/>
</dbReference>
<dbReference type="InterPro" id="IPR013563">
    <property type="entry name" value="Oligopep_ABC_C"/>
</dbReference>
<dbReference type="InterPro" id="IPR003593">
    <property type="entry name" value="AAA+_ATPase"/>
</dbReference>
<organism evidence="9 10">
    <name type="scientific">Sporosarcina soli</name>
    <dbReference type="NCBI Taxonomy" id="334736"/>
    <lineage>
        <taxon>Bacteria</taxon>
        <taxon>Bacillati</taxon>
        <taxon>Bacillota</taxon>
        <taxon>Bacilli</taxon>
        <taxon>Bacillales</taxon>
        <taxon>Caryophanaceae</taxon>
        <taxon>Sporosarcina</taxon>
    </lineage>
</organism>
<evidence type="ECO:0000256" key="4">
    <source>
        <dbReference type="ARBA" id="ARBA00022475"/>
    </source>
</evidence>
<dbReference type="InterPro" id="IPR003439">
    <property type="entry name" value="ABC_transporter-like_ATP-bd"/>
</dbReference>
<evidence type="ECO:0000256" key="6">
    <source>
        <dbReference type="ARBA" id="ARBA00022840"/>
    </source>
</evidence>
<evidence type="ECO:0000256" key="1">
    <source>
        <dbReference type="ARBA" id="ARBA00004202"/>
    </source>
</evidence>
<dbReference type="GO" id="GO:0005524">
    <property type="term" value="F:ATP binding"/>
    <property type="evidence" value="ECO:0007669"/>
    <property type="project" value="UniProtKB-KW"/>
</dbReference>
<evidence type="ECO:0000259" key="8">
    <source>
        <dbReference type="PROSITE" id="PS50893"/>
    </source>
</evidence>
<keyword evidence="7" id="KW-0472">Membrane</keyword>
<dbReference type="SMART" id="SM00382">
    <property type="entry name" value="AAA"/>
    <property type="match status" value="1"/>
</dbReference>